<evidence type="ECO:0000313" key="4">
    <source>
        <dbReference type="Proteomes" id="UP000504636"/>
    </source>
</evidence>
<feature type="compositionally biased region" description="Polar residues" evidence="1">
    <location>
        <begin position="33"/>
        <end position="56"/>
    </location>
</feature>
<reference evidence="3 5" key="1">
    <citation type="journal article" date="2020" name="Stud. Mycol.">
        <title>101 Dothideomycetes genomes: a test case for predicting lifestyles and emergence of pathogens.</title>
        <authorList>
            <person name="Haridas S."/>
            <person name="Albert R."/>
            <person name="Binder M."/>
            <person name="Bloem J."/>
            <person name="Labutti K."/>
            <person name="Salamov A."/>
            <person name="Andreopoulos B."/>
            <person name="Baker S."/>
            <person name="Barry K."/>
            <person name="Bills G."/>
            <person name="Bluhm B."/>
            <person name="Cannon C."/>
            <person name="Castanera R."/>
            <person name="Culley D."/>
            <person name="Daum C."/>
            <person name="Ezra D."/>
            <person name="Gonzalez J."/>
            <person name="Henrissat B."/>
            <person name="Kuo A."/>
            <person name="Liang C."/>
            <person name="Lipzen A."/>
            <person name="Lutzoni F."/>
            <person name="Magnuson J."/>
            <person name="Mondo S."/>
            <person name="Nolan M."/>
            <person name="Ohm R."/>
            <person name="Pangilinan J."/>
            <person name="Park H.-J."/>
            <person name="Ramirez L."/>
            <person name="Alfaro M."/>
            <person name="Sun H."/>
            <person name="Tritt A."/>
            <person name="Yoshinaga Y."/>
            <person name="Zwiers L.-H."/>
            <person name="Turgeon B."/>
            <person name="Goodwin S."/>
            <person name="Spatafora J."/>
            <person name="Crous P."/>
            <person name="Grigoriev I."/>
        </authorList>
    </citation>
    <scope>NUCLEOTIDE SEQUENCE</scope>
    <source>
        <strain evidence="3 5">CBS 304.34</strain>
    </source>
</reference>
<dbReference type="Proteomes" id="UP000504636">
    <property type="component" value="Unplaced"/>
</dbReference>
<dbReference type="RefSeq" id="XP_033571152.1">
    <property type="nucleotide sequence ID" value="XM_033726031.1"/>
</dbReference>
<dbReference type="EMBL" id="MU003714">
    <property type="protein sequence ID" value="KAF2804188.1"/>
    <property type="molecule type" value="Genomic_DNA"/>
</dbReference>
<feature type="domain" description="G-patch" evidence="2">
    <location>
        <begin position="79"/>
        <end position="105"/>
    </location>
</feature>
<dbReference type="OrthoDB" id="5411533at2759"/>
<evidence type="ECO:0000256" key="1">
    <source>
        <dbReference type="SAM" id="MobiDB-lite"/>
    </source>
</evidence>
<accession>A0A6A6Y6N5</accession>
<evidence type="ECO:0000313" key="3">
    <source>
        <dbReference type="EMBL" id="KAF2804188.1"/>
    </source>
</evidence>
<reference evidence="5" key="3">
    <citation type="submission" date="2025-04" db="UniProtKB">
        <authorList>
            <consortium name="RefSeq"/>
        </authorList>
    </citation>
    <scope>IDENTIFICATION</scope>
    <source>
        <strain evidence="5">CBS 304.34</strain>
    </source>
</reference>
<reference evidence="5" key="2">
    <citation type="submission" date="2020-04" db="EMBL/GenBank/DDBJ databases">
        <authorList>
            <consortium name="NCBI Genome Project"/>
        </authorList>
    </citation>
    <scope>NUCLEOTIDE SEQUENCE</scope>
    <source>
        <strain evidence="5">CBS 304.34</strain>
    </source>
</reference>
<evidence type="ECO:0000259" key="2">
    <source>
        <dbReference type="Pfam" id="PF01585"/>
    </source>
</evidence>
<organism evidence="3">
    <name type="scientific">Mytilinidion resinicola</name>
    <dbReference type="NCBI Taxonomy" id="574789"/>
    <lineage>
        <taxon>Eukaryota</taxon>
        <taxon>Fungi</taxon>
        <taxon>Dikarya</taxon>
        <taxon>Ascomycota</taxon>
        <taxon>Pezizomycotina</taxon>
        <taxon>Dothideomycetes</taxon>
        <taxon>Pleosporomycetidae</taxon>
        <taxon>Mytilinidiales</taxon>
        <taxon>Mytilinidiaceae</taxon>
        <taxon>Mytilinidion</taxon>
    </lineage>
</organism>
<dbReference type="InterPro" id="IPR000467">
    <property type="entry name" value="G_patch_dom"/>
</dbReference>
<dbReference type="GeneID" id="54466924"/>
<dbReference type="AlphaFoldDB" id="A0A6A6Y6N5"/>
<gene>
    <name evidence="3 5" type="ORF">BDZ99DRAFT_525778</name>
</gene>
<dbReference type="Pfam" id="PF01585">
    <property type="entry name" value="G-patch"/>
    <property type="match status" value="1"/>
</dbReference>
<evidence type="ECO:0000313" key="5">
    <source>
        <dbReference type="RefSeq" id="XP_033571152.1"/>
    </source>
</evidence>
<proteinExistence type="predicted"/>
<name>A0A6A6Y6N5_9PEZI</name>
<dbReference type="GO" id="GO:0003676">
    <property type="term" value="F:nucleic acid binding"/>
    <property type="evidence" value="ECO:0007669"/>
    <property type="project" value="InterPro"/>
</dbReference>
<feature type="region of interest" description="Disordered" evidence="1">
    <location>
        <begin position="1"/>
        <end position="77"/>
    </location>
</feature>
<keyword evidence="4" id="KW-1185">Reference proteome</keyword>
<protein>
    <recommendedName>
        <fullName evidence="2">G-patch domain-containing protein</fullName>
    </recommendedName>
</protein>
<sequence>MPIGEGLQRLESRGVLQEVTSKGADGKRDRLSVSLTPHFPQQTRRSSLTGRITDSSSHPEEQATHSEPSTTLPGKNASAARMMEKIGHVKSKGLGLNQHGITQPLVHKKLGKIAVIKGGARANEAEVGPNRKRSEVVVVFGLLNSVYSGDDEARNDRRLRQEIGDYRANKKVHLYYKGNHTKAPVYLKFANKVYGAAHIQR</sequence>